<accession>A0ABR2TZH7</accession>
<reference evidence="1 2" key="1">
    <citation type="journal article" date="2024" name="G3 (Bethesda)">
        <title>Genome assembly of Hibiscus sabdariffa L. provides insights into metabolisms of medicinal natural products.</title>
        <authorList>
            <person name="Kim T."/>
        </authorList>
    </citation>
    <scope>NUCLEOTIDE SEQUENCE [LARGE SCALE GENOMIC DNA]</scope>
    <source>
        <strain evidence="1">TK-2024</strain>
        <tissue evidence="1">Old leaves</tissue>
    </source>
</reference>
<organism evidence="1 2">
    <name type="scientific">Hibiscus sabdariffa</name>
    <name type="common">roselle</name>
    <dbReference type="NCBI Taxonomy" id="183260"/>
    <lineage>
        <taxon>Eukaryota</taxon>
        <taxon>Viridiplantae</taxon>
        <taxon>Streptophyta</taxon>
        <taxon>Embryophyta</taxon>
        <taxon>Tracheophyta</taxon>
        <taxon>Spermatophyta</taxon>
        <taxon>Magnoliopsida</taxon>
        <taxon>eudicotyledons</taxon>
        <taxon>Gunneridae</taxon>
        <taxon>Pentapetalae</taxon>
        <taxon>rosids</taxon>
        <taxon>malvids</taxon>
        <taxon>Malvales</taxon>
        <taxon>Malvaceae</taxon>
        <taxon>Malvoideae</taxon>
        <taxon>Hibiscus</taxon>
    </lineage>
</organism>
<name>A0ABR2TZH7_9ROSI</name>
<evidence type="ECO:0000313" key="1">
    <source>
        <dbReference type="EMBL" id="KAK9042870.1"/>
    </source>
</evidence>
<evidence type="ECO:0000313" key="2">
    <source>
        <dbReference type="Proteomes" id="UP001396334"/>
    </source>
</evidence>
<proteinExistence type="predicted"/>
<dbReference type="EMBL" id="JBBPBN010000003">
    <property type="protein sequence ID" value="KAK9042870.1"/>
    <property type="molecule type" value="Genomic_DNA"/>
</dbReference>
<protein>
    <submittedName>
        <fullName evidence="1">Uncharacterized protein</fullName>
    </submittedName>
</protein>
<comment type="caution">
    <text evidence="1">The sequence shown here is derived from an EMBL/GenBank/DDBJ whole genome shotgun (WGS) entry which is preliminary data.</text>
</comment>
<dbReference type="Proteomes" id="UP001396334">
    <property type="component" value="Unassembled WGS sequence"/>
</dbReference>
<keyword evidence="2" id="KW-1185">Reference proteome</keyword>
<gene>
    <name evidence="1" type="ORF">V6N11_071225</name>
</gene>
<sequence>MRLFPVLGGSKMAYENVIPIENDQLIKKSYAAFVSGTIGNVGKDTPLPASDDIVVSNEYYVIDHIGPFPTIKFSEKSHEKIDEKMRRIVTVCLLGQSIGKAIVSRIKLMYQPQVIVKVMEVDYNLLGGEHGHFVGLTILVNLHKPLLPCTDIDDFV</sequence>